<dbReference type="Proteomes" id="UP000001208">
    <property type="component" value="Chromosome"/>
</dbReference>
<keyword evidence="8" id="KW-1185">Reference proteome</keyword>
<keyword evidence="4" id="KW-0472">Membrane</keyword>
<feature type="domain" description="Translocation and assembly module TamB C-terminal" evidence="6">
    <location>
        <begin position="1070"/>
        <end position="1532"/>
    </location>
</feature>
<evidence type="ECO:0000256" key="4">
    <source>
        <dbReference type="ARBA" id="ARBA00023136"/>
    </source>
</evidence>
<accession>B3QUE5</accession>
<evidence type="ECO:0000256" key="1">
    <source>
        <dbReference type="ARBA" id="ARBA00004167"/>
    </source>
</evidence>
<dbReference type="Pfam" id="PF04357">
    <property type="entry name" value="TamB"/>
    <property type="match status" value="1"/>
</dbReference>
<dbReference type="GO" id="GO:0009306">
    <property type="term" value="P:protein secretion"/>
    <property type="evidence" value="ECO:0007669"/>
    <property type="project" value="InterPro"/>
</dbReference>
<sequence>MLKLLKYVFRSLLFTITILLSLMVGFAALLKTGTVSLLVKNQIEELFSRELNGRLSIWKFDIDLPSGINAYQVHLYIGRERIPALTLDTLSLRLSYADFSEKGFQKILVPRIYLSGLTIRAAQNDSGQINFANLIKSLPPELDSKKPESGTSFFPELNLPHVEIRHAQLQWRRPNQTLTLRDFAWQSELKIGPNFVNGVLEELHFYVPEKDFQLSKGLGYFVFNESRSELFSFELATPNSAVFLTASLDNFNIFSPVSTDSLARARVYLEANASRIGKRDIEKFLPNHPLSKTNWSISAKAKGSAEKLSIENFQVRSDSSRVNLNGELRNWNSFPNMQANIKLENCALNLLEVQKLLGVSVLSRVASLQTVRFSGEYRGGLREAQAALQLNAAGININAAGNFSLDKDSLPRYAVTLGMNKLDLSKITGNRSWKSRLNIAGKLSGKGFSFETMQSHFQGRVDTSFVAGRNIRSLALDVQLNRKRFNGSLQLSAGEQKITLDGEADFSHKHPTYSAEGALYALDLSKILLDTNFSSHLNLAYEFKGDGMDLKNFSAQFAAKFDSSNIRDFTIAAGNSLSFYIDQDSTSSSVEFLSDVLDFHGQGNFDLSRLQLIGEREVAVIWREFQRNNIFRNEESLADSKMVKLPFSNSEVSEDSLNSLPNLSVEYDLQLKKIDRLATLLQLGDFEMVGSLYGKLESSSSCFYSKTELDVASARFNDTYAVLDLKASISYTDSLLNSSDPAFNRFSSEIQMSGKKLKLGGNIFFDTDFIAAYRNREQYINLRSTNANTEGLIDLNAKIKIDEEQHYNIGIQNLSFATEDYLWMLNQGAKIELSRQAVRFENVFLENAEQQVHIDGFLELSGSGKIAVSVQNVALADFRRFVFADPEKRFTGNLNLNLNIEGTLNDPVMALQLWCDELAFDKMNLGHIQLQGAYAAQLLNLKLTANRETERYDSLDLPALPYNHITAQAFLPIDLRFSVDSTRLRQDKELFATLRCDDVAPSVIEYLLPFFSHVQGKLPLTASVTGYFPNPKISIETNLTNLKATVTASQVPYVFNGKIQVSPSKVEWENLSIKDFYGGSGASSGVVFMDNFTVRDISISGSCQKLRLFDREDTGGEDPFGEITASTNNLLFYGTLNSPVLEGSLEIDATQYTMFKSGASSKAKLAEAGKFITYTAREDTSLEARLSRDEGLNKTLSLFQEDSKKIKQSTVEESFMDKLRISNFLVKNKRPITFSIIFDRYTGERLLAEISETNLTIQKRGQNYTARGSVNISSGKYDFATTSFDIRSGGKLTWNNVDVKNATMESLYADKDVRINDNESNEVDDVQLSLYIGGTLTNPQVEMGYWLNGSSQPYSAESEFGDETSNIDPNAQLNVLTMLFARQWYVKPGSSSAIGGNSALTSIGLSTGAGLISSQLSRLATGIPGLRSVNINIASDAAGTPTGVDLSIALTVPGTDGRLKLITSGSTAKSTVSSTEDAGYYTNEQRLEYQLTDNVSVEAYRSFGINRNTFSYGIGDQVLEVWGMSISYREEFRTWSELWQRIFNGEEESLPKEEGKVEQNPPNKKSDPVSAEVDKS</sequence>
<dbReference type="GO" id="GO:0005886">
    <property type="term" value="C:plasma membrane"/>
    <property type="evidence" value="ECO:0007669"/>
    <property type="project" value="InterPro"/>
</dbReference>
<keyword evidence="2" id="KW-0812">Transmembrane</keyword>
<dbReference type="KEGG" id="cts:Ctha_1940"/>
<evidence type="ECO:0000313" key="7">
    <source>
        <dbReference type="EMBL" id="ACF14394.1"/>
    </source>
</evidence>
<reference evidence="7 8" key="1">
    <citation type="submission" date="2008-06" db="EMBL/GenBank/DDBJ databases">
        <title>Complete sequence of Chloroherpeton thalassium ATCC 35110.</title>
        <authorList>
            <consortium name="US DOE Joint Genome Institute"/>
            <person name="Lucas S."/>
            <person name="Copeland A."/>
            <person name="Lapidus A."/>
            <person name="Glavina del Rio T."/>
            <person name="Dalin E."/>
            <person name="Tice H."/>
            <person name="Bruce D."/>
            <person name="Goodwin L."/>
            <person name="Pitluck S."/>
            <person name="Schmutz J."/>
            <person name="Larimer F."/>
            <person name="Land M."/>
            <person name="Hauser L."/>
            <person name="Kyrpides N."/>
            <person name="Mikhailova N."/>
            <person name="Liu Z."/>
            <person name="Li T."/>
            <person name="Zhao F."/>
            <person name="Overmann J."/>
            <person name="Bryant D.A."/>
            <person name="Richardson P."/>
        </authorList>
    </citation>
    <scope>NUCLEOTIDE SEQUENCE [LARGE SCALE GENOMIC DNA]</scope>
    <source>
        <strain evidence="8">ATCC 35110 / GB-78</strain>
    </source>
</reference>
<dbReference type="HOGENOM" id="CLU_248368_0_0_10"/>
<organism evidence="7 8">
    <name type="scientific">Chloroherpeton thalassium (strain ATCC 35110 / GB-78)</name>
    <dbReference type="NCBI Taxonomy" id="517418"/>
    <lineage>
        <taxon>Bacteria</taxon>
        <taxon>Pseudomonadati</taxon>
        <taxon>Chlorobiota</taxon>
        <taxon>Chlorobiia</taxon>
        <taxon>Chlorobiales</taxon>
        <taxon>Chloroherpetonaceae</taxon>
        <taxon>Chloroherpeton</taxon>
    </lineage>
</organism>
<evidence type="ECO:0000313" key="8">
    <source>
        <dbReference type="Proteomes" id="UP000001208"/>
    </source>
</evidence>
<keyword evidence="3" id="KW-1133">Transmembrane helix</keyword>
<dbReference type="InterPro" id="IPR007452">
    <property type="entry name" value="TamB_C"/>
</dbReference>
<feature type="region of interest" description="Disordered" evidence="5">
    <location>
        <begin position="1549"/>
        <end position="1576"/>
    </location>
</feature>
<protein>
    <recommendedName>
        <fullName evidence="6">Translocation and assembly module TamB C-terminal domain-containing protein</fullName>
    </recommendedName>
</protein>
<evidence type="ECO:0000256" key="2">
    <source>
        <dbReference type="ARBA" id="ARBA00022692"/>
    </source>
</evidence>
<feature type="compositionally biased region" description="Basic and acidic residues" evidence="5">
    <location>
        <begin position="1564"/>
        <end position="1576"/>
    </location>
</feature>
<dbReference type="EMBL" id="CP001100">
    <property type="protein sequence ID" value="ACF14394.1"/>
    <property type="molecule type" value="Genomic_DNA"/>
</dbReference>
<dbReference type="eggNOG" id="COG2982">
    <property type="taxonomic scope" value="Bacteria"/>
</dbReference>
<evidence type="ECO:0000259" key="6">
    <source>
        <dbReference type="Pfam" id="PF04357"/>
    </source>
</evidence>
<name>B3QUE5_CHLT3</name>
<gene>
    <name evidence="7" type="ordered locus">Ctha_1940</name>
</gene>
<proteinExistence type="predicted"/>
<comment type="subcellular location">
    <subcellularLocation>
        <location evidence="1">Membrane</location>
        <topology evidence="1">Single-pass membrane protein</topology>
    </subcellularLocation>
</comment>
<evidence type="ECO:0000256" key="3">
    <source>
        <dbReference type="ARBA" id="ARBA00022989"/>
    </source>
</evidence>
<dbReference type="STRING" id="517418.Ctha_1940"/>
<evidence type="ECO:0000256" key="5">
    <source>
        <dbReference type="SAM" id="MobiDB-lite"/>
    </source>
</evidence>